<keyword evidence="2" id="KW-0472">Membrane</keyword>
<evidence type="ECO:0000313" key="3">
    <source>
        <dbReference type="EMBL" id="NEE14750.1"/>
    </source>
</evidence>
<protein>
    <submittedName>
        <fullName evidence="3">Amino acid permease</fullName>
    </submittedName>
</protein>
<dbReference type="EMBL" id="JAAGMN010005329">
    <property type="protein sequence ID" value="NEE14750.1"/>
    <property type="molecule type" value="Genomic_DNA"/>
</dbReference>
<organism evidence="3">
    <name type="scientific">Streptomyces sp. SID7499</name>
    <dbReference type="NCBI Taxonomy" id="2706086"/>
    <lineage>
        <taxon>Bacteria</taxon>
        <taxon>Bacillati</taxon>
        <taxon>Actinomycetota</taxon>
        <taxon>Actinomycetes</taxon>
        <taxon>Kitasatosporales</taxon>
        <taxon>Streptomycetaceae</taxon>
        <taxon>Streptomyces</taxon>
    </lineage>
</organism>
<dbReference type="PANTHER" id="PTHR43243:SF4">
    <property type="entry name" value="CATIONIC AMINO ACID TRANSPORTER 4"/>
    <property type="match status" value="1"/>
</dbReference>
<evidence type="ECO:0000256" key="2">
    <source>
        <dbReference type="SAM" id="Phobius"/>
    </source>
</evidence>
<keyword evidence="2" id="KW-0812">Transmembrane</keyword>
<keyword evidence="1" id="KW-0813">Transport</keyword>
<dbReference type="AlphaFoldDB" id="A0A6G3XB46"/>
<feature type="transmembrane region" description="Helical" evidence="2">
    <location>
        <begin position="49"/>
        <end position="67"/>
    </location>
</feature>
<evidence type="ECO:0000256" key="1">
    <source>
        <dbReference type="ARBA" id="ARBA00022448"/>
    </source>
</evidence>
<reference evidence="3" key="1">
    <citation type="submission" date="2020-01" db="EMBL/GenBank/DDBJ databases">
        <title>Insect and environment-associated Actinomycetes.</title>
        <authorList>
            <person name="Currrie C."/>
            <person name="Chevrette M."/>
            <person name="Carlson C."/>
            <person name="Stubbendieck R."/>
            <person name="Wendt-Pienkowski E."/>
        </authorList>
    </citation>
    <scope>NUCLEOTIDE SEQUENCE</scope>
    <source>
        <strain evidence="3">SID7499</strain>
    </source>
</reference>
<sequence length="68" mass="7476">FAMSRDGLLPRFFSKTHPRFRTPYRPTILLGVLIAIIAGFTSIEELATLVNIGTLFAFVIVALGVLVL</sequence>
<accession>A0A6G3XB46</accession>
<feature type="non-terminal residue" evidence="3">
    <location>
        <position position="68"/>
    </location>
</feature>
<keyword evidence="2" id="KW-1133">Transmembrane helix</keyword>
<dbReference type="Gene3D" id="1.20.1740.10">
    <property type="entry name" value="Amino acid/polyamine transporter I"/>
    <property type="match status" value="1"/>
</dbReference>
<feature type="non-terminal residue" evidence="3">
    <location>
        <position position="1"/>
    </location>
</feature>
<proteinExistence type="predicted"/>
<gene>
    <name evidence="3" type="ORF">G3M58_50820</name>
</gene>
<name>A0A6G3XB46_9ACTN</name>
<dbReference type="PANTHER" id="PTHR43243">
    <property type="entry name" value="INNER MEMBRANE TRANSPORTER YGJI-RELATED"/>
    <property type="match status" value="1"/>
</dbReference>
<comment type="caution">
    <text evidence="3">The sequence shown here is derived from an EMBL/GenBank/DDBJ whole genome shotgun (WGS) entry which is preliminary data.</text>
</comment>
<feature type="transmembrane region" description="Helical" evidence="2">
    <location>
        <begin position="24"/>
        <end position="43"/>
    </location>
</feature>
<dbReference type="GO" id="GO:0015171">
    <property type="term" value="F:amino acid transmembrane transporter activity"/>
    <property type="evidence" value="ECO:0007669"/>
    <property type="project" value="TreeGrafter"/>
</dbReference>